<reference evidence="4" key="1">
    <citation type="submission" date="2025-08" db="UniProtKB">
        <authorList>
            <consortium name="RefSeq"/>
        </authorList>
    </citation>
    <scope>IDENTIFICATION</scope>
    <source>
        <tissue evidence="4">Whole sample</tissue>
    </source>
</reference>
<dbReference type="InterPro" id="IPR003578">
    <property type="entry name" value="Small_GTPase_Rho"/>
</dbReference>
<evidence type="ECO:0000313" key="3">
    <source>
        <dbReference type="Proteomes" id="UP000694844"/>
    </source>
</evidence>
<dbReference type="KEGG" id="cvn:111131657"/>
<dbReference type="GO" id="GO:0007264">
    <property type="term" value="P:small GTPase-mediated signal transduction"/>
    <property type="evidence" value="ECO:0007669"/>
    <property type="project" value="InterPro"/>
</dbReference>
<dbReference type="SMART" id="SM00175">
    <property type="entry name" value="RAB"/>
    <property type="match status" value="1"/>
</dbReference>
<dbReference type="PROSITE" id="PS51420">
    <property type="entry name" value="RHO"/>
    <property type="match status" value="1"/>
</dbReference>
<dbReference type="Proteomes" id="UP000694844">
    <property type="component" value="Chromosome 4"/>
</dbReference>
<dbReference type="PRINTS" id="PR00449">
    <property type="entry name" value="RASTRNSFRMNG"/>
</dbReference>
<dbReference type="GO" id="GO:0003924">
    <property type="term" value="F:GTPase activity"/>
    <property type="evidence" value="ECO:0007669"/>
    <property type="project" value="InterPro"/>
</dbReference>
<dbReference type="SUPFAM" id="SSF52540">
    <property type="entry name" value="P-loop containing nucleoside triphosphate hydrolases"/>
    <property type="match status" value="1"/>
</dbReference>
<dbReference type="InterPro" id="IPR027417">
    <property type="entry name" value="P-loop_NTPase"/>
</dbReference>
<dbReference type="RefSeq" id="XP_022334992.1">
    <property type="nucleotide sequence ID" value="XM_022479284.1"/>
</dbReference>
<gene>
    <name evidence="4" type="primary">LOC111131657</name>
</gene>
<dbReference type="GeneID" id="111131657"/>
<dbReference type="PANTHER" id="PTHR24072">
    <property type="entry name" value="RHO FAMILY GTPASE"/>
    <property type="match status" value="1"/>
</dbReference>
<dbReference type="PROSITE" id="PS51421">
    <property type="entry name" value="RAS"/>
    <property type="match status" value="1"/>
</dbReference>
<dbReference type="Pfam" id="PF00071">
    <property type="entry name" value="Ras"/>
    <property type="match status" value="1"/>
</dbReference>
<organism evidence="3 4">
    <name type="scientific">Crassostrea virginica</name>
    <name type="common">Eastern oyster</name>
    <dbReference type="NCBI Taxonomy" id="6565"/>
    <lineage>
        <taxon>Eukaryota</taxon>
        <taxon>Metazoa</taxon>
        <taxon>Spiralia</taxon>
        <taxon>Lophotrochozoa</taxon>
        <taxon>Mollusca</taxon>
        <taxon>Bivalvia</taxon>
        <taxon>Autobranchia</taxon>
        <taxon>Pteriomorphia</taxon>
        <taxon>Ostreida</taxon>
        <taxon>Ostreoidea</taxon>
        <taxon>Ostreidae</taxon>
        <taxon>Crassostrea</taxon>
    </lineage>
</organism>
<dbReference type="SMART" id="SM00173">
    <property type="entry name" value="RAS"/>
    <property type="match status" value="1"/>
</dbReference>
<keyword evidence="2" id="KW-0342">GTP-binding</keyword>
<evidence type="ECO:0000313" key="4">
    <source>
        <dbReference type="RefSeq" id="XP_022334992.1"/>
    </source>
</evidence>
<dbReference type="FunFam" id="3.40.50.300:FF:000118">
    <property type="entry name" value="Rho-related GTP-binding protein RhoG"/>
    <property type="match status" value="1"/>
</dbReference>
<accession>A0A8B8E360</accession>
<dbReference type="NCBIfam" id="TIGR00231">
    <property type="entry name" value="small_GTP"/>
    <property type="match status" value="1"/>
</dbReference>
<evidence type="ECO:0000256" key="2">
    <source>
        <dbReference type="ARBA" id="ARBA00023134"/>
    </source>
</evidence>
<dbReference type="InterPro" id="IPR005225">
    <property type="entry name" value="Small_GTP-bd"/>
</dbReference>
<keyword evidence="3" id="KW-1185">Reference proteome</keyword>
<dbReference type="AlphaFoldDB" id="A0A8B8E360"/>
<evidence type="ECO:0000256" key="1">
    <source>
        <dbReference type="ARBA" id="ARBA00022741"/>
    </source>
</evidence>
<dbReference type="CDD" id="cd00157">
    <property type="entry name" value="Rho"/>
    <property type="match status" value="1"/>
</dbReference>
<dbReference type="PROSITE" id="PS51419">
    <property type="entry name" value="RAB"/>
    <property type="match status" value="1"/>
</dbReference>
<dbReference type="Gene3D" id="3.40.50.300">
    <property type="entry name" value="P-loop containing nucleotide triphosphate hydrolases"/>
    <property type="match status" value="1"/>
</dbReference>
<protein>
    <submittedName>
        <fullName evidence="4">Cell division control protein 42-like</fullName>
    </submittedName>
</protein>
<dbReference type="SMART" id="SM00174">
    <property type="entry name" value="RHO"/>
    <property type="match status" value="1"/>
</dbReference>
<name>A0A8B8E360_CRAVI</name>
<dbReference type="OrthoDB" id="8830751at2759"/>
<sequence>MSNEGDLKFIKCVVVGDGAVGKTCMLMSYATNKFPTEYVPTVFDNYAVNVKVKEQDYQLGLFDTAGQEEYQGLRLLSYPGTHVFLMTFSVVMPESMKNLELKWIPEVRHQVPNASYILVGTQVDLRDDEKIGQKLQKRRQKPVTAEEGQKLAKRLDCECYVECSALTRQGLKDVFDEALIAVLDPKVKKKRSSGRGFKCAIL</sequence>
<dbReference type="InterPro" id="IPR001806">
    <property type="entry name" value="Small_GTPase"/>
</dbReference>
<proteinExistence type="predicted"/>
<dbReference type="GO" id="GO:0005525">
    <property type="term" value="F:GTP binding"/>
    <property type="evidence" value="ECO:0007669"/>
    <property type="project" value="UniProtKB-KW"/>
</dbReference>
<keyword evidence="1" id="KW-0547">Nucleotide-binding</keyword>